<dbReference type="PROSITE" id="PS51677">
    <property type="entry name" value="NODB"/>
    <property type="match status" value="1"/>
</dbReference>
<feature type="domain" description="NodB homology" evidence="1">
    <location>
        <begin position="17"/>
        <end position="198"/>
    </location>
</feature>
<evidence type="ECO:0000313" key="2">
    <source>
        <dbReference type="EMBL" id="GGL84469.1"/>
    </source>
</evidence>
<dbReference type="InterPro" id="IPR050248">
    <property type="entry name" value="Polysacc_deacetylase_ArnD"/>
</dbReference>
<reference evidence="3" key="1">
    <citation type="journal article" date="2019" name="Int. J. Syst. Evol. Microbiol.">
        <title>The Global Catalogue of Microorganisms (GCM) 10K type strain sequencing project: providing services to taxonomists for standard genome sequencing and annotation.</title>
        <authorList>
            <consortium name="The Broad Institute Genomics Platform"/>
            <consortium name="The Broad Institute Genome Sequencing Center for Infectious Disease"/>
            <person name="Wu L."/>
            <person name="Ma J."/>
        </authorList>
    </citation>
    <scope>NUCLEOTIDE SEQUENCE [LARGE SCALE GENOMIC DNA]</scope>
    <source>
        <strain evidence="3">JCM 15442</strain>
    </source>
</reference>
<dbReference type="SUPFAM" id="SSF88713">
    <property type="entry name" value="Glycoside hydrolase/deacetylase"/>
    <property type="match status" value="1"/>
</dbReference>
<dbReference type="Gene3D" id="3.20.20.370">
    <property type="entry name" value="Glycoside hydrolase/deacetylase"/>
    <property type="match status" value="1"/>
</dbReference>
<organism evidence="2 3">
    <name type="scientific">Deinococcus aerolatus</name>
    <dbReference type="NCBI Taxonomy" id="522487"/>
    <lineage>
        <taxon>Bacteria</taxon>
        <taxon>Thermotogati</taxon>
        <taxon>Deinococcota</taxon>
        <taxon>Deinococci</taxon>
        <taxon>Deinococcales</taxon>
        <taxon>Deinococcaceae</taxon>
        <taxon>Deinococcus</taxon>
    </lineage>
</organism>
<dbReference type="PANTHER" id="PTHR10587">
    <property type="entry name" value="GLYCOSYL TRANSFERASE-RELATED"/>
    <property type="match status" value="1"/>
</dbReference>
<proteinExistence type="predicted"/>
<dbReference type="InterPro" id="IPR011330">
    <property type="entry name" value="Glyco_hydro/deAcase_b/a-brl"/>
</dbReference>
<name>A0ABQ2GBL6_9DEIO</name>
<accession>A0ABQ2GBL6</accession>
<evidence type="ECO:0000259" key="1">
    <source>
        <dbReference type="PROSITE" id="PS51677"/>
    </source>
</evidence>
<dbReference type="InterPro" id="IPR054467">
    <property type="entry name" value="YkoP-like_dom"/>
</dbReference>
<dbReference type="EMBL" id="BMOL01000010">
    <property type="protein sequence ID" value="GGL84469.1"/>
    <property type="molecule type" value="Genomic_DNA"/>
</dbReference>
<dbReference type="PANTHER" id="PTHR10587:SF137">
    <property type="entry name" value="4-DEOXY-4-FORMAMIDO-L-ARABINOSE-PHOSPHOUNDECAPRENOL DEFORMYLASE ARND-RELATED"/>
    <property type="match status" value="1"/>
</dbReference>
<dbReference type="Proteomes" id="UP000639973">
    <property type="component" value="Unassembled WGS sequence"/>
</dbReference>
<keyword evidence="3" id="KW-1185">Reference proteome</keyword>
<comment type="caution">
    <text evidence="2">The sequence shown here is derived from an EMBL/GenBank/DDBJ whole genome shotgun (WGS) entry which is preliminary data.</text>
</comment>
<dbReference type="Pfam" id="PF01522">
    <property type="entry name" value="Polysacc_deac_1"/>
    <property type="match status" value="1"/>
</dbReference>
<protein>
    <submittedName>
        <fullName evidence="2">Polysaccharide deacetylase familiy protein</fullName>
    </submittedName>
</protein>
<dbReference type="RefSeq" id="WP_229723522.1">
    <property type="nucleotide sequence ID" value="NZ_BMOL01000010.1"/>
</dbReference>
<dbReference type="InterPro" id="IPR002509">
    <property type="entry name" value="NODB_dom"/>
</dbReference>
<sequence length="382" mass="41613">MQFANLGLLREGSRARRELALTFDDGPDPLTTPAVLDALHGAGARATFFVLADRAEAYPQLIARMLAEGHEVAAHAEKHVHAWVRTPWGGFLDVRHAVRRVAAVTGQPIRYHRPPHGAYTLATVLGQRAAGVRGVHWSVEGQDWRADRTPEQVRQRLLLRAGPGAIVVLHDAGPGAANTVPMLPELLRDLGARDYTFATVSGLNGAAPVNGAALRRRAFIALDAVFDWVGRIQPTAGRADNLFRTGASAFPLEGVTLADGTPVPRGAPCTEFHVNNPLMVDLGISRPSIRQAQRDYRLVADDLLRRPDLLETQYVFCISAVSPLMAAMGFETHDLPPADARRLRLWARVMRWGYTGAPKVAQPRLSILSRAAFLARYGPDAS</sequence>
<gene>
    <name evidence="2" type="ORF">GCM10010840_22820</name>
</gene>
<dbReference type="CDD" id="cd10959">
    <property type="entry name" value="CE4_NodB_like_3"/>
    <property type="match status" value="1"/>
</dbReference>
<dbReference type="Pfam" id="PF22790">
    <property type="entry name" value="YkoP"/>
    <property type="match status" value="1"/>
</dbReference>
<evidence type="ECO:0000313" key="3">
    <source>
        <dbReference type="Proteomes" id="UP000639973"/>
    </source>
</evidence>